<evidence type="ECO:0000259" key="1">
    <source>
        <dbReference type="Pfam" id="PF21831"/>
    </source>
</evidence>
<evidence type="ECO:0000313" key="2">
    <source>
        <dbReference type="EMBL" id="QDU54551.1"/>
    </source>
</evidence>
<evidence type="ECO:0000313" key="3">
    <source>
        <dbReference type="Proteomes" id="UP000315750"/>
    </source>
</evidence>
<dbReference type="OrthoDB" id="5515732at2"/>
<dbReference type="KEGG" id="amuc:Pan181_07340"/>
<dbReference type="Pfam" id="PF21831">
    <property type="entry name" value="DUF6891"/>
    <property type="match status" value="1"/>
</dbReference>
<name>A0A518AIJ2_9BACT</name>
<dbReference type="RefSeq" id="WP_145245515.1">
    <property type="nucleotide sequence ID" value="NZ_CP036278.1"/>
</dbReference>
<gene>
    <name evidence="2" type="ORF">Pan181_07340</name>
</gene>
<keyword evidence="3" id="KW-1185">Reference proteome</keyword>
<accession>A0A518AIJ2</accession>
<dbReference type="EMBL" id="CP036278">
    <property type="protein sequence ID" value="QDU54551.1"/>
    <property type="molecule type" value="Genomic_DNA"/>
</dbReference>
<dbReference type="Proteomes" id="UP000315750">
    <property type="component" value="Chromosome"/>
</dbReference>
<organism evidence="2 3">
    <name type="scientific">Aeoliella mucimassa</name>
    <dbReference type="NCBI Taxonomy" id="2527972"/>
    <lineage>
        <taxon>Bacteria</taxon>
        <taxon>Pseudomonadati</taxon>
        <taxon>Planctomycetota</taxon>
        <taxon>Planctomycetia</taxon>
        <taxon>Pirellulales</taxon>
        <taxon>Lacipirellulaceae</taxon>
        <taxon>Aeoliella</taxon>
    </lineage>
</organism>
<feature type="domain" description="DUF6891" evidence="1">
    <location>
        <begin position="28"/>
        <end position="213"/>
    </location>
</feature>
<sequence length="214" mass="24358">MKKMEAADGRWWGVSGHNAMFELVLYDEGLEQAVSAMFRSGFYSGKEIHDFFHEIASDEPDSGLNPDTVEAEISEILQTAKKELEEATATWPATTDNDRLTAAFEQLNETGIRAVENYGYMASDGTGLYNEIKGISRWRGYCFYQSQDLVQALLNGKLSIRYDTMANWWRTDRKTMMIGKAVTEALRDHGLEPDWSGDPAKVIELPIEWRRRLS</sequence>
<protein>
    <recommendedName>
        <fullName evidence="1">DUF6891 domain-containing protein</fullName>
    </recommendedName>
</protein>
<reference evidence="2 3" key="1">
    <citation type="submission" date="2019-02" db="EMBL/GenBank/DDBJ databases">
        <title>Deep-cultivation of Planctomycetes and their phenomic and genomic characterization uncovers novel biology.</title>
        <authorList>
            <person name="Wiegand S."/>
            <person name="Jogler M."/>
            <person name="Boedeker C."/>
            <person name="Pinto D."/>
            <person name="Vollmers J."/>
            <person name="Rivas-Marin E."/>
            <person name="Kohn T."/>
            <person name="Peeters S.H."/>
            <person name="Heuer A."/>
            <person name="Rast P."/>
            <person name="Oberbeckmann S."/>
            <person name="Bunk B."/>
            <person name="Jeske O."/>
            <person name="Meyerdierks A."/>
            <person name="Storesund J.E."/>
            <person name="Kallscheuer N."/>
            <person name="Luecker S."/>
            <person name="Lage O.M."/>
            <person name="Pohl T."/>
            <person name="Merkel B.J."/>
            <person name="Hornburger P."/>
            <person name="Mueller R.-W."/>
            <person name="Bruemmer F."/>
            <person name="Labrenz M."/>
            <person name="Spormann A.M."/>
            <person name="Op den Camp H."/>
            <person name="Overmann J."/>
            <person name="Amann R."/>
            <person name="Jetten M.S.M."/>
            <person name="Mascher T."/>
            <person name="Medema M.H."/>
            <person name="Devos D.P."/>
            <person name="Kaster A.-K."/>
            <person name="Ovreas L."/>
            <person name="Rohde M."/>
            <person name="Galperin M.Y."/>
            <person name="Jogler C."/>
        </authorList>
    </citation>
    <scope>NUCLEOTIDE SEQUENCE [LARGE SCALE GENOMIC DNA]</scope>
    <source>
        <strain evidence="2 3">Pan181</strain>
    </source>
</reference>
<dbReference type="AlphaFoldDB" id="A0A518AIJ2"/>
<dbReference type="InterPro" id="IPR054186">
    <property type="entry name" value="DUF6891"/>
</dbReference>
<proteinExistence type="predicted"/>